<comment type="caution">
    <text evidence="5">The sequence shown here is derived from an EMBL/GenBank/DDBJ whole genome shotgun (WGS) entry which is preliminary data.</text>
</comment>
<dbReference type="AlphaFoldDB" id="A0A0W8E1H7"/>
<dbReference type="GO" id="GO:0005829">
    <property type="term" value="C:cytosol"/>
    <property type="evidence" value="ECO:0007669"/>
    <property type="project" value="TreeGrafter"/>
</dbReference>
<dbReference type="InterPro" id="IPR003751">
    <property type="entry name" value="CsrA"/>
</dbReference>
<reference evidence="5" key="1">
    <citation type="journal article" date="2015" name="Proc. Natl. Acad. Sci. U.S.A.">
        <title>Networks of energetic and metabolic interactions define dynamics in microbial communities.</title>
        <authorList>
            <person name="Embree M."/>
            <person name="Liu J.K."/>
            <person name="Al-Bassam M.M."/>
            <person name="Zengler K."/>
        </authorList>
    </citation>
    <scope>NUCLEOTIDE SEQUENCE</scope>
</reference>
<dbReference type="PANTHER" id="PTHR34984">
    <property type="entry name" value="CARBON STORAGE REGULATOR"/>
    <property type="match status" value="1"/>
</dbReference>
<dbReference type="PANTHER" id="PTHR34984:SF1">
    <property type="entry name" value="CARBON STORAGE REGULATOR"/>
    <property type="match status" value="1"/>
</dbReference>
<dbReference type="GO" id="GO:0006402">
    <property type="term" value="P:mRNA catabolic process"/>
    <property type="evidence" value="ECO:0007669"/>
    <property type="project" value="InterPro"/>
</dbReference>
<dbReference type="EMBL" id="LNQE01001924">
    <property type="protein sequence ID" value="KUG02329.1"/>
    <property type="molecule type" value="Genomic_DNA"/>
</dbReference>
<dbReference type="GO" id="GO:0048027">
    <property type="term" value="F:mRNA 5'-UTR binding"/>
    <property type="evidence" value="ECO:0007669"/>
    <property type="project" value="TreeGrafter"/>
</dbReference>
<dbReference type="NCBIfam" id="NF002469">
    <property type="entry name" value="PRK01712.1"/>
    <property type="match status" value="1"/>
</dbReference>
<evidence type="ECO:0000313" key="5">
    <source>
        <dbReference type="EMBL" id="KUG02329.1"/>
    </source>
</evidence>
<organism evidence="5">
    <name type="scientific">hydrocarbon metagenome</name>
    <dbReference type="NCBI Taxonomy" id="938273"/>
    <lineage>
        <taxon>unclassified sequences</taxon>
        <taxon>metagenomes</taxon>
        <taxon>ecological metagenomes</taxon>
    </lineage>
</organism>
<accession>A0A0W8E1H7</accession>
<keyword evidence="4" id="KW-0694">RNA-binding</keyword>
<keyword evidence="2" id="KW-0678">Repressor</keyword>
<dbReference type="InterPro" id="IPR036107">
    <property type="entry name" value="CsrA_sf"/>
</dbReference>
<keyword evidence="3" id="KW-0810">Translation regulation</keyword>
<dbReference type="HAMAP" id="MF_00167">
    <property type="entry name" value="CsrA"/>
    <property type="match status" value="1"/>
</dbReference>
<dbReference type="GO" id="GO:0045947">
    <property type="term" value="P:negative regulation of translational initiation"/>
    <property type="evidence" value="ECO:0007669"/>
    <property type="project" value="TreeGrafter"/>
</dbReference>
<evidence type="ECO:0000256" key="1">
    <source>
        <dbReference type="ARBA" id="ARBA00022490"/>
    </source>
</evidence>
<dbReference type="Pfam" id="PF02599">
    <property type="entry name" value="CsrA"/>
    <property type="match status" value="1"/>
</dbReference>
<keyword evidence="1" id="KW-0963">Cytoplasm</keyword>
<sequence length="76" mass="8654">MLVLNRKKGEAIIIGNDIQIYIVEVQGDNIKIGIEAPREVSIYRKEIYEEIVEANRQAASQPEEALSRIKEMKGKI</sequence>
<evidence type="ECO:0000256" key="2">
    <source>
        <dbReference type="ARBA" id="ARBA00022491"/>
    </source>
</evidence>
<evidence type="ECO:0000256" key="3">
    <source>
        <dbReference type="ARBA" id="ARBA00022845"/>
    </source>
</evidence>
<protein>
    <submittedName>
        <fullName evidence="5">Carbon storage regulator</fullName>
    </submittedName>
</protein>
<dbReference type="GO" id="GO:0006109">
    <property type="term" value="P:regulation of carbohydrate metabolic process"/>
    <property type="evidence" value="ECO:0007669"/>
    <property type="project" value="InterPro"/>
</dbReference>
<evidence type="ECO:0000256" key="4">
    <source>
        <dbReference type="ARBA" id="ARBA00022884"/>
    </source>
</evidence>
<dbReference type="Gene3D" id="2.60.40.4380">
    <property type="entry name" value="Translational regulator CsrA"/>
    <property type="match status" value="1"/>
</dbReference>
<dbReference type="SUPFAM" id="SSF117130">
    <property type="entry name" value="CsrA-like"/>
    <property type="match status" value="1"/>
</dbReference>
<name>A0A0W8E1H7_9ZZZZ</name>
<gene>
    <name evidence="5" type="ORF">ASZ90_020282</name>
</gene>
<proteinExistence type="inferred from homology"/>
<dbReference type="NCBIfam" id="TIGR00202">
    <property type="entry name" value="csrA"/>
    <property type="match status" value="1"/>
</dbReference>
<dbReference type="FunFam" id="2.60.40.4380:FF:000002">
    <property type="entry name" value="Translational regulator CsrA"/>
    <property type="match status" value="1"/>
</dbReference>